<sequence length="632" mass="70764">MTEQVAESAPVMESAPKKSRTDGYVHYDDIKRENAVLEDYYRRQEIIPDEEWPQFLAVLGQNLPITFRLTGHRDEAASINRQLHDVLLPTLGTAARSLPWYPEGYAFHLDTDRKSMRTQEGYSAFHKWLVAATENGDISRQEAVSMVPPLLMDIKAEHLVLDMCAAPGSKTAQLVEYMHADAQKMDVEATGLVIANDSDQQRAYLLYHQVKRILSPGLLVANNDGTSFPTLVAAANGNFERVYFDRILADVPCSGDGTLRKNANLWKTWTPHLALGLHPLQIRLLDKAVRLLKVGGRLVYSTCSMNPVENEAVLAYILHQYSHALHLVDVSSDLAGLERRPGKSGWKVLTKDGAEYEKAEDVPQDQRKRFPPSLFPKPEYSQLNLDRCLRIYPHLQNTGAFFVAVIAKTADIDTVAAEPSANSAPRPVKKGKRKFGVPKTESEFRILDPSNDPVLDNIFDWFGIDKERLIQNGYGFLVRSERDPIKVVSLVSPCAMPIFKATVSSHRVEGEQELYNGSLKIVNAGVRAFEVYESNRPVPVDCPYRLLSESVAILRPYMNKRVVKVEKEVILQLIDCQDSVKIEIEGLDQGGAVLEATNTEGNMVCIPVWISERGIKAFVPNPNRPALRLQLA</sequence>
<evidence type="ECO:0000256" key="3">
    <source>
        <dbReference type="ARBA" id="ARBA00022555"/>
    </source>
</evidence>
<evidence type="ECO:0000256" key="5">
    <source>
        <dbReference type="ARBA" id="ARBA00022679"/>
    </source>
</evidence>
<protein>
    <recommendedName>
        <fullName evidence="12">SAM-dependent MTase RsmB/NOP-type domain-containing protein</fullName>
    </recommendedName>
</protein>
<gene>
    <name evidence="13" type="ORF">PSACC_02131</name>
</gene>
<keyword evidence="14" id="KW-1185">Reference proteome</keyword>
<dbReference type="Gene3D" id="3.40.50.150">
    <property type="entry name" value="Vaccinia Virus protein VP39"/>
    <property type="match status" value="1"/>
</dbReference>
<dbReference type="PANTHER" id="PTHR22808">
    <property type="entry name" value="NCL1 YEAST -RELATED NOL1/NOP2/FMU SUN DOMAIN-CONTAINING"/>
    <property type="match status" value="1"/>
</dbReference>
<keyword evidence="8 10" id="KW-0694">RNA-binding</keyword>
<dbReference type="Pfam" id="PF01189">
    <property type="entry name" value="Methyltr_RsmB-F"/>
    <property type="match status" value="1"/>
</dbReference>
<evidence type="ECO:0000313" key="13">
    <source>
        <dbReference type="EMBL" id="PJF18063.1"/>
    </source>
</evidence>
<organism evidence="13 14">
    <name type="scientific">Paramicrosporidium saccamoebae</name>
    <dbReference type="NCBI Taxonomy" id="1246581"/>
    <lineage>
        <taxon>Eukaryota</taxon>
        <taxon>Fungi</taxon>
        <taxon>Fungi incertae sedis</taxon>
        <taxon>Cryptomycota</taxon>
        <taxon>Cryptomycota incertae sedis</taxon>
        <taxon>Paramicrosporidium</taxon>
    </lineage>
</organism>
<dbReference type="InterPro" id="IPR057285">
    <property type="entry name" value="Pre-PUA_NSUN2"/>
</dbReference>
<proteinExistence type="inferred from homology"/>
<dbReference type="Pfam" id="PF25376">
    <property type="entry name" value="Pre-PUA_NSUN2"/>
    <property type="match status" value="1"/>
</dbReference>
<keyword evidence="5 10" id="KW-0808">Transferase</keyword>
<dbReference type="GO" id="GO:0005737">
    <property type="term" value="C:cytoplasm"/>
    <property type="evidence" value="ECO:0007669"/>
    <property type="project" value="TreeGrafter"/>
</dbReference>
<feature type="binding site" evidence="10">
    <location>
        <position position="197"/>
    </location>
    <ligand>
        <name>S-adenosyl-L-methionine</name>
        <dbReference type="ChEBI" id="CHEBI:59789"/>
    </ligand>
</feature>
<evidence type="ECO:0000256" key="4">
    <source>
        <dbReference type="ARBA" id="ARBA00022603"/>
    </source>
</evidence>
<dbReference type="PANTHER" id="PTHR22808:SF1">
    <property type="entry name" value="RNA CYTOSINE-C(5)-METHYLTRANSFERASE NSUN2-RELATED"/>
    <property type="match status" value="1"/>
</dbReference>
<dbReference type="EMBL" id="MTSL01000146">
    <property type="protein sequence ID" value="PJF18063.1"/>
    <property type="molecule type" value="Genomic_DNA"/>
</dbReference>
<dbReference type="OrthoDB" id="6093671at2759"/>
<feature type="binding site" evidence="10">
    <location>
        <position position="250"/>
    </location>
    <ligand>
        <name>S-adenosyl-L-methionine</name>
        <dbReference type="ChEBI" id="CHEBI:59789"/>
    </ligand>
</feature>
<reference evidence="13 14" key="1">
    <citation type="submission" date="2016-10" db="EMBL/GenBank/DDBJ databases">
        <title>The genome of Paramicrosporidium saccamoebae is the missing link in understanding Cryptomycota and Microsporidia evolution.</title>
        <authorList>
            <person name="Quandt C.A."/>
            <person name="Beaudet D."/>
            <person name="Corsaro D."/>
            <person name="Michel R."/>
            <person name="Corradi N."/>
            <person name="James T."/>
        </authorList>
    </citation>
    <scope>NUCLEOTIDE SEQUENCE [LARGE SCALE GENOMIC DNA]</scope>
    <source>
        <strain evidence="13 14">KSL3</strain>
    </source>
</reference>
<dbReference type="SUPFAM" id="SSF53335">
    <property type="entry name" value="S-adenosyl-L-methionine-dependent methyltransferases"/>
    <property type="match status" value="1"/>
</dbReference>
<dbReference type="InterPro" id="IPR018314">
    <property type="entry name" value="RsmB/NOL1/NOP2-like_CS"/>
</dbReference>
<feature type="domain" description="SAM-dependent MTase RsmB/NOP-type" evidence="12">
    <location>
        <begin position="55"/>
        <end position="409"/>
    </location>
</feature>
<evidence type="ECO:0000256" key="7">
    <source>
        <dbReference type="ARBA" id="ARBA00022694"/>
    </source>
</evidence>
<keyword evidence="3" id="KW-0820">tRNA-binding</keyword>
<dbReference type="GO" id="GO:0005634">
    <property type="term" value="C:nucleus"/>
    <property type="evidence" value="ECO:0007669"/>
    <property type="project" value="UniProtKB-SubCell"/>
</dbReference>
<evidence type="ECO:0000313" key="14">
    <source>
        <dbReference type="Proteomes" id="UP000240830"/>
    </source>
</evidence>
<keyword evidence="7" id="KW-0819">tRNA processing</keyword>
<accession>A0A2H9TJZ4</accession>
<evidence type="ECO:0000256" key="1">
    <source>
        <dbReference type="ARBA" id="ARBA00004123"/>
    </source>
</evidence>
<evidence type="ECO:0000256" key="2">
    <source>
        <dbReference type="ARBA" id="ARBA00007494"/>
    </source>
</evidence>
<dbReference type="InterPro" id="IPR023267">
    <property type="entry name" value="RCMT"/>
</dbReference>
<feature type="region of interest" description="Disordered" evidence="11">
    <location>
        <begin position="1"/>
        <end position="21"/>
    </location>
</feature>
<dbReference type="PRINTS" id="PR02011">
    <property type="entry name" value="RCMTNCL1"/>
</dbReference>
<evidence type="ECO:0000259" key="12">
    <source>
        <dbReference type="PROSITE" id="PS51686"/>
    </source>
</evidence>
<comment type="similarity">
    <text evidence="2 10">Belongs to the class I-like SAM-binding methyltransferase superfamily. RsmB/NOP family.</text>
</comment>
<keyword evidence="9" id="KW-0539">Nucleus</keyword>
<dbReference type="PROSITE" id="PS51686">
    <property type="entry name" value="SAM_MT_RSMB_NOP"/>
    <property type="match status" value="1"/>
</dbReference>
<dbReference type="PROSITE" id="PS01153">
    <property type="entry name" value="NOL1_NOP2_SUN"/>
    <property type="match status" value="1"/>
</dbReference>
<keyword evidence="4 10" id="KW-0489">Methyltransferase</keyword>
<dbReference type="PRINTS" id="PR02008">
    <property type="entry name" value="RCMTFAMILY"/>
</dbReference>
<dbReference type="InterPro" id="IPR029063">
    <property type="entry name" value="SAM-dependent_MTases_sf"/>
</dbReference>
<dbReference type="GO" id="GO:0030488">
    <property type="term" value="P:tRNA methylation"/>
    <property type="evidence" value="ECO:0007669"/>
    <property type="project" value="TreeGrafter"/>
</dbReference>
<dbReference type="STRING" id="1246581.A0A2H9TJZ4"/>
<dbReference type="InterPro" id="IPR049560">
    <property type="entry name" value="MeTrfase_RsmB-F_NOP2_cat"/>
</dbReference>
<feature type="active site" description="Nucleophile" evidence="10">
    <location>
        <position position="303"/>
    </location>
</feature>
<comment type="subcellular location">
    <subcellularLocation>
        <location evidence="1">Nucleus</location>
    </subcellularLocation>
</comment>
<dbReference type="InterPro" id="IPR001678">
    <property type="entry name" value="MeTrfase_RsmB-F_NOP2_dom"/>
</dbReference>
<dbReference type="Proteomes" id="UP000240830">
    <property type="component" value="Unassembled WGS sequence"/>
</dbReference>
<comment type="caution">
    <text evidence="13">The sequence shown here is derived from an EMBL/GenBank/DDBJ whole genome shotgun (WGS) entry which is preliminary data.</text>
</comment>
<name>A0A2H9TJZ4_9FUNG</name>
<dbReference type="InterPro" id="IPR023270">
    <property type="entry name" value="RCMT_NCL1"/>
</dbReference>
<dbReference type="GO" id="GO:0000049">
    <property type="term" value="F:tRNA binding"/>
    <property type="evidence" value="ECO:0007669"/>
    <property type="project" value="UniProtKB-KW"/>
</dbReference>
<dbReference type="AlphaFoldDB" id="A0A2H9TJZ4"/>
<dbReference type="GO" id="GO:0016428">
    <property type="term" value="F:tRNA (cytidine-5-)-methyltransferase activity"/>
    <property type="evidence" value="ECO:0007669"/>
    <property type="project" value="InterPro"/>
</dbReference>
<keyword evidence="6 10" id="KW-0949">S-adenosyl-L-methionine</keyword>
<evidence type="ECO:0000256" key="10">
    <source>
        <dbReference type="PROSITE-ProRule" id="PRU01023"/>
    </source>
</evidence>
<feature type="binding site" evidence="10">
    <location>
        <position position="224"/>
    </location>
    <ligand>
        <name>S-adenosyl-L-methionine</name>
        <dbReference type="ChEBI" id="CHEBI:59789"/>
    </ligand>
</feature>
<evidence type="ECO:0000256" key="9">
    <source>
        <dbReference type="ARBA" id="ARBA00023242"/>
    </source>
</evidence>
<evidence type="ECO:0000256" key="8">
    <source>
        <dbReference type="ARBA" id="ARBA00022884"/>
    </source>
</evidence>
<evidence type="ECO:0000256" key="11">
    <source>
        <dbReference type="SAM" id="MobiDB-lite"/>
    </source>
</evidence>
<evidence type="ECO:0000256" key="6">
    <source>
        <dbReference type="ARBA" id="ARBA00022691"/>
    </source>
</evidence>
<feature type="binding site" evidence="10">
    <location>
        <begin position="164"/>
        <end position="170"/>
    </location>
    <ligand>
        <name>S-adenosyl-L-methionine</name>
        <dbReference type="ChEBI" id="CHEBI:59789"/>
    </ligand>
</feature>